<name>A0A3A8Q569_9BACT</name>
<accession>A0A3A8Q569</accession>
<dbReference type="Proteomes" id="UP000282656">
    <property type="component" value="Unassembled WGS sequence"/>
</dbReference>
<dbReference type="PANTHER" id="PTHR35810">
    <property type="entry name" value="CYTOPLASMIC PROTEIN-RELATED"/>
    <property type="match status" value="1"/>
</dbReference>
<dbReference type="Pfam" id="PF13310">
    <property type="entry name" value="Virulence_RhuM"/>
    <property type="match status" value="1"/>
</dbReference>
<dbReference type="EMBL" id="RAWM01000092">
    <property type="protein sequence ID" value="RKH63806.1"/>
    <property type="molecule type" value="Genomic_DNA"/>
</dbReference>
<proteinExistence type="predicted"/>
<dbReference type="RefSeq" id="WP_121724159.1">
    <property type="nucleotide sequence ID" value="NZ_RAWM01000092.1"/>
</dbReference>
<sequence length="357" mass="41275">MTTDRKALDPNAGEFLVYVGDDGMSRVHVRLEEGTVWLTQKQLAELYGKDVRTINEHLQNIHEEGELDPGATIRKFRIVQTEGSREVARLVEHYCLPAILAVGYRVRSTQGTRFRQWATARLDEFLVKGFVLDDARLQSTAQLGEDYFDELLERIREIRASERRFYQKVTDIYAQCSFDYDSQSDLTQTFYATVQNKLHWAIHGHTAAELIRERANAAQPNMGLATWKNAPKGPIRRADVTVAKNYLQQQELQELNRIVTMYLDYAEDQARRRRPMTMADWVAKLDGFLEFNERDVLSHAGRVSRELASSHAESEFDRYRAEQRRLEASQPTSDFDRAVEQTKQIEAKVRGRGKKKS</sequence>
<organism evidence="2 3">
    <name type="scientific">Corallococcus interemptor</name>
    <dbReference type="NCBI Taxonomy" id="2316720"/>
    <lineage>
        <taxon>Bacteria</taxon>
        <taxon>Pseudomonadati</taxon>
        <taxon>Myxococcota</taxon>
        <taxon>Myxococcia</taxon>
        <taxon>Myxococcales</taxon>
        <taxon>Cystobacterineae</taxon>
        <taxon>Myxococcaceae</taxon>
        <taxon>Corallococcus</taxon>
    </lineage>
</organism>
<evidence type="ECO:0000256" key="1">
    <source>
        <dbReference type="SAM" id="MobiDB-lite"/>
    </source>
</evidence>
<feature type="region of interest" description="Disordered" evidence="1">
    <location>
        <begin position="307"/>
        <end position="357"/>
    </location>
</feature>
<dbReference type="InterPro" id="IPR011204">
    <property type="entry name" value="Virulence_RhuM-like"/>
</dbReference>
<dbReference type="PIRSF" id="PIRSF015268">
    <property type="entry name" value="Virulence_RhuM"/>
    <property type="match status" value="1"/>
</dbReference>
<dbReference type="AlphaFoldDB" id="A0A3A8Q569"/>
<dbReference type="OrthoDB" id="9802752at2"/>
<evidence type="ECO:0000313" key="3">
    <source>
        <dbReference type="Proteomes" id="UP000282656"/>
    </source>
</evidence>
<comment type="caution">
    <text evidence="2">The sequence shown here is derived from an EMBL/GenBank/DDBJ whole genome shotgun (WGS) entry which is preliminary data.</text>
</comment>
<dbReference type="PANTHER" id="PTHR35810:SF1">
    <property type="entry name" value="CYTOPLASMIC PROTEIN"/>
    <property type="match status" value="1"/>
</dbReference>
<evidence type="ECO:0000313" key="2">
    <source>
        <dbReference type="EMBL" id="RKH63806.1"/>
    </source>
</evidence>
<feature type="compositionally biased region" description="Basic and acidic residues" evidence="1">
    <location>
        <begin position="334"/>
        <end position="349"/>
    </location>
</feature>
<feature type="compositionally biased region" description="Basic and acidic residues" evidence="1">
    <location>
        <begin position="312"/>
        <end position="327"/>
    </location>
</feature>
<gene>
    <name evidence="2" type="ORF">D7X96_27105</name>
</gene>
<reference evidence="3" key="1">
    <citation type="submission" date="2018-09" db="EMBL/GenBank/DDBJ databases">
        <authorList>
            <person name="Livingstone P.G."/>
            <person name="Whitworth D.E."/>
        </authorList>
    </citation>
    <scope>NUCLEOTIDE SEQUENCE [LARGE SCALE GENOMIC DNA]</scope>
    <source>
        <strain evidence="3">AB047A</strain>
    </source>
</reference>
<keyword evidence="3" id="KW-1185">Reference proteome</keyword>
<protein>
    <submittedName>
        <fullName evidence="2">Hydroxyacid dehydrogenase</fullName>
    </submittedName>
</protein>